<dbReference type="EMBL" id="MEVC01000008">
    <property type="protein sequence ID" value="OGC55623.1"/>
    <property type="molecule type" value="Genomic_DNA"/>
</dbReference>
<sequence>MGNESIRNILNEVRFARKLELAKPQLTPELYQKIREINDLRNDFSHPANNQTKINALKDRARYAEGLELLVNAMRDMNELFRNIGLG</sequence>
<protein>
    <recommendedName>
        <fullName evidence="3">RiboL-PSP-HEPN domain-containing protein</fullName>
    </recommendedName>
</protein>
<evidence type="ECO:0000313" key="1">
    <source>
        <dbReference type="EMBL" id="OGC55623.1"/>
    </source>
</evidence>
<name>A0A1F4VFY8_UNCKA</name>
<reference evidence="1 2" key="1">
    <citation type="journal article" date="2016" name="Nat. Commun.">
        <title>Thousands of microbial genomes shed light on interconnected biogeochemical processes in an aquifer system.</title>
        <authorList>
            <person name="Anantharaman K."/>
            <person name="Brown C.T."/>
            <person name="Hug L.A."/>
            <person name="Sharon I."/>
            <person name="Castelle C.J."/>
            <person name="Probst A.J."/>
            <person name="Thomas B.C."/>
            <person name="Singh A."/>
            <person name="Wilkins M.J."/>
            <person name="Karaoz U."/>
            <person name="Brodie E.L."/>
            <person name="Williams K.H."/>
            <person name="Hubbard S.S."/>
            <person name="Banfield J.F."/>
        </authorList>
    </citation>
    <scope>NUCLEOTIDE SEQUENCE [LARGE SCALE GENOMIC DNA]</scope>
</reference>
<dbReference type="AlphaFoldDB" id="A0A1F4VFY8"/>
<accession>A0A1F4VFY8</accession>
<organism evidence="1 2">
    <name type="scientific">candidate division WWE3 bacterium RIFCSPHIGHO2_01_FULL_48_15</name>
    <dbReference type="NCBI Taxonomy" id="1802619"/>
    <lineage>
        <taxon>Bacteria</taxon>
        <taxon>Katanobacteria</taxon>
    </lineage>
</organism>
<comment type="caution">
    <text evidence="1">The sequence shown here is derived from an EMBL/GenBank/DDBJ whole genome shotgun (WGS) entry which is preliminary data.</text>
</comment>
<evidence type="ECO:0000313" key="2">
    <source>
        <dbReference type="Proteomes" id="UP000179005"/>
    </source>
</evidence>
<dbReference type="Proteomes" id="UP000179005">
    <property type="component" value="Unassembled WGS sequence"/>
</dbReference>
<evidence type="ECO:0008006" key="3">
    <source>
        <dbReference type="Google" id="ProtNLM"/>
    </source>
</evidence>
<dbReference type="STRING" id="1802619.A2797_00985"/>
<proteinExistence type="predicted"/>
<gene>
    <name evidence="1" type="ORF">A2797_00985</name>
</gene>